<name>A0ABY3W920_9MICC</name>
<reference evidence="6 7" key="1">
    <citation type="submission" date="2022-03" db="EMBL/GenBank/DDBJ databases">
        <title>Isotopic signatures of nitrous oxide derived from detoxification processes.</title>
        <authorList>
            <person name="Behrendt U."/>
            <person name="Buchen C."/>
            <person name="Well R."/>
            <person name="Ulrich A."/>
            <person name="Rohe L."/>
            <person name="Kolb S."/>
            <person name="Schloter M."/>
            <person name="Horn M.A."/>
            <person name="Augustin J."/>
        </authorList>
    </citation>
    <scope>NUCLEOTIDE SEQUENCE [LARGE SCALE GENOMIC DNA]</scope>
    <source>
        <strain evidence="6 7">S4-C24</strain>
    </source>
</reference>
<dbReference type="EMBL" id="CP093326">
    <property type="protein sequence ID" value="UNK46854.1"/>
    <property type="molecule type" value="Genomic_DNA"/>
</dbReference>
<protein>
    <submittedName>
        <fullName evidence="6">TetR/AcrR family transcriptional regulator</fullName>
    </submittedName>
</protein>
<dbReference type="InterPro" id="IPR050109">
    <property type="entry name" value="HTH-type_TetR-like_transc_reg"/>
</dbReference>
<evidence type="ECO:0000256" key="3">
    <source>
        <dbReference type="ARBA" id="ARBA00023163"/>
    </source>
</evidence>
<feature type="DNA-binding region" description="H-T-H motif" evidence="4">
    <location>
        <begin position="41"/>
        <end position="60"/>
    </location>
</feature>
<dbReference type="Proteomes" id="UP000829069">
    <property type="component" value="Chromosome"/>
</dbReference>
<dbReference type="InterPro" id="IPR009057">
    <property type="entry name" value="Homeodomain-like_sf"/>
</dbReference>
<keyword evidence="7" id="KW-1185">Reference proteome</keyword>
<feature type="domain" description="HTH tetR-type" evidence="5">
    <location>
        <begin position="18"/>
        <end position="78"/>
    </location>
</feature>
<evidence type="ECO:0000313" key="7">
    <source>
        <dbReference type="Proteomes" id="UP000829069"/>
    </source>
</evidence>
<accession>A0ABY3W920</accession>
<keyword evidence="1" id="KW-0805">Transcription regulation</keyword>
<keyword evidence="2 4" id="KW-0238">DNA-binding</keyword>
<evidence type="ECO:0000313" key="6">
    <source>
        <dbReference type="EMBL" id="UNK46854.1"/>
    </source>
</evidence>
<evidence type="ECO:0000259" key="5">
    <source>
        <dbReference type="PROSITE" id="PS50977"/>
    </source>
</evidence>
<evidence type="ECO:0000256" key="2">
    <source>
        <dbReference type="ARBA" id="ARBA00023125"/>
    </source>
</evidence>
<dbReference type="InterPro" id="IPR001647">
    <property type="entry name" value="HTH_TetR"/>
</dbReference>
<sequence length="210" mass="22866">MSSESAVPLEGRREKNKLATRAAITASALRLAREQGPGGFTVDQVAAEAGVSRRTFFNYFPSIEAAVTLPVEEFLEESFARLDERSADEPIMDAVLATLGGDISQERLALLCEIYQMGADDAQLERIQLQIWRHAQQSLEDGLRHRLPESAGELTVTALAGSLIACAQAAMRMAATQTPDGEAPPPSAFRQQLLESLDLLRSGFNINHKD</sequence>
<dbReference type="SUPFAM" id="SSF46689">
    <property type="entry name" value="Homeodomain-like"/>
    <property type="match status" value="1"/>
</dbReference>
<dbReference type="Pfam" id="PF00440">
    <property type="entry name" value="TetR_N"/>
    <property type="match status" value="1"/>
</dbReference>
<dbReference type="Gene3D" id="1.10.357.10">
    <property type="entry name" value="Tetracycline Repressor, domain 2"/>
    <property type="match status" value="1"/>
</dbReference>
<proteinExistence type="predicted"/>
<organism evidence="6 7">
    <name type="scientific">Arthrobacter sulfonylureivorans</name>
    <dbReference type="NCBI Taxonomy" id="2486855"/>
    <lineage>
        <taxon>Bacteria</taxon>
        <taxon>Bacillati</taxon>
        <taxon>Actinomycetota</taxon>
        <taxon>Actinomycetes</taxon>
        <taxon>Micrococcales</taxon>
        <taxon>Micrococcaceae</taxon>
        <taxon>Arthrobacter</taxon>
    </lineage>
</organism>
<evidence type="ECO:0000256" key="1">
    <source>
        <dbReference type="ARBA" id="ARBA00023015"/>
    </source>
</evidence>
<gene>
    <name evidence="6" type="ORF">MNQ99_05735</name>
</gene>
<dbReference type="RefSeq" id="WP_164745352.1">
    <property type="nucleotide sequence ID" value="NZ_CP093326.1"/>
</dbReference>
<dbReference type="PROSITE" id="PS50977">
    <property type="entry name" value="HTH_TETR_2"/>
    <property type="match status" value="1"/>
</dbReference>
<dbReference type="PANTHER" id="PTHR30055">
    <property type="entry name" value="HTH-TYPE TRANSCRIPTIONAL REGULATOR RUTR"/>
    <property type="match status" value="1"/>
</dbReference>
<evidence type="ECO:0000256" key="4">
    <source>
        <dbReference type="PROSITE-ProRule" id="PRU00335"/>
    </source>
</evidence>
<keyword evidence="3" id="KW-0804">Transcription</keyword>
<dbReference type="PANTHER" id="PTHR30055:SF238">
    <property type="entry name" value="MYCOFACTOCIN BIOSYNTHESIS TRANSCRIPTIONAL REGULATOR MFTR-RELATED"/>
    <property type="match status" value="1"/>
</dbReference>